<feature type="region of interest" description="Disordered" evidence="1">
    <location>
        <begin position="260"/>
        <end position="280"/>
    </location>
</feature>
<feature type="compositionally biased region" description="Polar residues" evidence="1">
    <location>
        <begin position="127"/>
        <end position="140"/>
    </location>
</feature>
<reference evidence="2" key="1">
    <citation type="journal article" date="2012" name="Mol. Plant Microbe Interact.">
        <title>A highly conserved effector in Fusarium oxysporum is required for full virulence on Arabidopsis.</title>
        <authorList>
            <person name="Thatcher L.F."/>
            <person name="Gardiner D.M."/>
            <person name="Kazan K."/>
            <person name="Manners J."/>
        </authorList>
    </citation>
    <scope>NUCLEOTIDE SEQUENCE [LARGE SCALE GENOMIC DNA]</scope>
    <source>
        <strain evidence="2">Fo5176</strain>
    </source>
</reference>
<organism evidence="2">
    <name type="scientific">Fusarium oxysporum (strain Fo5176)</name>
    <name type="common">Fusarium vascular wilt</name>
    <dbReference type="NCBI Taxonomy" id="660025"/>
    <lineage>
        <taxon>Eukaryota</taxon>
        <taxon>Fungi</taxon>
        <taxon>Dikarya</taxon>
        <taxon>Ascomycota</taxon>
        <taxon>Pezizomycotina</taxon>
        <taxon>Sordariomycetes</taxon>
        <taxon>Hypocreomycetidae</taxon>
        <taxon>Hypocreales</taxon>
        <taxon>Nectriaceae</taxon>
        <taxon>Fusarium</taxon>
        <taxon>Fusarium oxysporum species complex</taxon>
    </lineage>
</organism>
<gene>
    <name evidence="2" type="ORF">FOXB_12090</name>
</gene>
<evidence type="ECO:0000313" key="2">
    <source>
        <dbReference type="EMBL" id="EGU77410.1"/>
    </source>
</evidence>
<evidence type="ECO:0000256" key="1">
    <source>
        <dbReference type="SAM" id="MobiDB-lite"/>
    </source>
</evidence>
<sequence length="280" mass="31048">MLSRMGLRIFAKTLASTHDQQVGRPQKLFARLHAYTCRTINPMNTDEKVLVTDTELAMIGSDIGVEWRPVRHNNIEIGYKERESPVAFPRLLLLLNSKRSVTNGSIRQNQEKWTDLLLQSLREMERQTSSASENSGTNSPAEFEDAEMPDAEPQEGNVEKTSEDVTLNVPAINFDESNVREGCPQPPLHSAGGRDLYDNPNAHEPSPGRTLDGHDSQTAVLDKIGTYSDPIDQVRLARGCSTAYVARGSDQIPTNLIVGPHPEKGQYLMDGEDHVMSESP</sequence>
<protein>
    <submittedName>
        <fullName evidence="2">Uncharacterized protein</fullName>
    </submittedName>
</protein>
<feature type="compositionally biased region" description="Basic and acidic residues" evidence="1">
    <location>
        <begin position="271"/>
        <end position="280"/>
    </location>
</feature>
<feature type="region of interest" description="Disordered" evidence="1">
    <location>
        <begin position="124"/>
        <end position="215"/>
    </location>
</feature>
<comment type="caution">
    <text evidence="2">The sequence shown here is derived from an EMBL/GenBank/DDBJ whole genome shotgun (WGS) entry which is preliminary data.</text>
</comment>
<name>F9G0A8_FUSOF</name>
<dbReference type="EMBL" id="AFQF01002983">
    <property type="protein sequence ID" value="EGU77410.1"/>
    <property type="molecule type" value="Genomic_DNA"/>
</dbReference>
<accession>F9G0A8</accession>
<feature type="compositionally biased region" description="Acidic residues" evidence="1">
    <location>
        <begin position="142"/>
        <end position="153"/>
    </location>
</feature>
<dbReference type="AlphaFoldDB" id="F9G0A8"/>
<proteinExistence type="predicted"/>